<dbReference type="AlphaFoldDB" id="K1XJ86"/>
<evidence type="ECO:0000313" key="1">
    <source>
        <dbReference type="EMBL" id="EKD25257.1"/>
    </source>
</evidence>
<proteinExistence type="predicted"/>
<gene>
    <name evidence="1" type="ORF">ACD_80C00092G0001</name>
</gene>
<name>K1XJ86_9BACT</name>
<sequence length="134" mass="16163">MKIYSWKEIIEKTNEDIPELITIIKTKEQEITNLLIQENIKDTLQLKWNAYEQFHKTRKEILGTLNILEQLWYASKELNMRKIFKTWPFFTFNKVDYGSPKITIEVKKLKKEQKEIAKSGEVDREKLKKFIINI</sequence>
<reference evidence="1" key="1">
    <citation type="journal article" date="2012" name="Science">
        <title>Fermentation, hydrogen, and sulfur metabolism in multiple uncultivated bacterial phyla.</title>
        <authorList>
            <person name="Wrighton K.C."/>
            <person name="Thomas B.C."/>
            <person name="Sharon I."/>
            <person name="Miller C.S."/>
            <person name="Castelle C.J."/>
            <person name="VerBerkmoes N.C."/>
            <person name="Wilkins M.J."/>
            <person name="Hettich R.L."/>
            <person name="Lipton M.S."/>
            <person name="Williams K.H."/>
            <person name="Long P.E."/>
            <person name="Banfield J.F."/>
        </authorList>
    </citation>
    <scope>NUCLEOTIDE SEQUENCE [LARGE SCALE GENOMIC DNA]</scope>
</reference>
<accession>K1XJ86</accession>
<organism evidence="1">
    <name type="scientific">uncultured bacterium</name>
    <name type="common">gcode 4</name>
    <dbReference type="NCBI Taxonomy" id="1234023"/>
    <lineage>
        <taxon>Bacteria</taxon>
        <taxon>environmental samples</taxon>
    </lineage>
</organism>
<comment type="caution">
    <text evidence="1">The sequence shown here is derived from an EMBL/GenBank/DDBJ whole genome shotgun (WGS) entry which is preliminary data.</text>
</comment>
<dbReference type="EMBL" id="AMFJ01036099">
    <property type="protein sequence ID" value="EKD25257.1"/>
    <property type="molecule type" value="Genomic_DNA"/>
</dbReference>
<protein>
    <submittedName>
        <fullName evidence="1">Uncharacterized protein</fullName>
    </submittedName>
</protein>